<organism evidence="2 3">
    <name type="scientific">Pristionchus entomophagus</name>
    <dbReference type="NCBI Taxonomy" id="358040"/>
    <lineage>
        <taxon>Eukaryota</taxon>
        <taxon>Metazoa</taxon>
        <taxon>Ecdysozoa</taxon>
        <taxon>Nematoda</taxon>
        <taxon>Chromadorea</taxon>
        <taxon>Rhabditida</taxon>
        <taxon>Rhabditina</taxon>
        <taxon>Diplogasteromorpha</taxon>
        <taxon>Diplogasteroidea</taxon>
        <taxon>Neodiplogasteridae</taxon>
        <taxon>Pristionchus</taxon>
    </lineage>
</organism>
<gene>
    <name evidence="2" type="ORF">PENTCL1PPCAC_23368</name>
</gene>
<comment type="caution">
    <text evidence="2">The sequence shown here is derived from an EMBL/GenBank/DDBJ whole genome shotgun (WGS) entry which is preliminary data.</text>
</comment>
<dbReference type="AlphaFoldDB" id="A0AAV5U513"/>
<feature type="domain" description="BTB" evidence="1">
    <location>
        <begin position="60"/>
        <end position="119"/>
    </location>
</feature>
<feature type="non-terminal residue" evidence="2">
    <location>
        <position position="1"/>
    </location>
</feature>
<proteinExistence type="predicted"/>
<dbReference type="SUPFAM" id="SSF54695">
    <property type="entry name" value="POZ domain"/>
    <property type="match status" value="1"/>
</dbReference>
<dbReference type="PANTHER" id="PTHR47022">
    <property type="entry name" value="BTB AND MATH DOMAIN-CONTAINING PROTEIN 36-RELATED"/>
    <property type="match status" value="1"/>
</dbReference>
<dbReference type="InterPro" id="IPR011333">
    <property type="entry name" value="SKP1/BTB/POZ_sf"/>
</dbReference>
<protein>
    <recommendedName>
        <fullName evidence="1">BTB domain-containing protein</fullName>
    </recommendedName>
</protein>
<reference evidence="2" key="1">
    <citation type="submission" date="2023-10" db="EMBL/GenBank/DDBJ databases">
        <title>Genome assembly of Pristionchus species.</title>
        <authorList>
            <person name="Yoshida K."/>
            <person name="Sommer R.J."/>
        </authorList>
    </citation>
    <scope>NUCLEOTIDE SEQUENCE</scope>
    <source>
        <strain evidence="2">RS0144</strain>
    </source>
</reference>
<dbReference type="InterPro" id="IPR000210">
    <property type="entry name" value="BTB/POZ_dom"/>
</dbReference>
<accession>A0AAV5U513</accession>
<dbReference type="PROSITE" id="PS50097">
    <property type="entry name" value="BTB"/>
    <property type="match status" value="1"/>
</dbReference>
<evidence type="ECO:0000259" key="1">
    <source>
        <dbReference type="PROSITE" id="PS50097"/>
    </source>
</evidence>
<dbReference type="Gene3D" id="3.30.710.10">
    <property type="entry name" value="Potassium Channel Kv1.1, Chain A"/>
    <property type="match status" value="1"/>
</dbReference>
<name>A0AAV5U513_9BILA</name>
<evidence type="ECO:0000313" key="2">
    <source>
        <dbReference type="EMBL" id="GMT01194.1"/>
    </source>
</evidence>
<dbReference type="Proteomes" id="UP001432027">
    <property type="component" value="Unassembled WGS sequence"/>
</dbReference>
<evidence type="ECO:0000313" key="3">
    <source>
        <dbReference type="Proteomes" id="UP001432027"/>
    </source>
</evidence>
<sequence>DNDEGLLLVLDKPSLLDDPKLGFFKDGAIIVEARIKVYSKDGSRFRNKIEFDLFSPSHKSDGILIVEGEKVHVSKQFLSIHSPFFDRIFFGKFKDATELETEIQEVKLDELEVLLKILYRTGESFDASNVEYVLKLADRFEMLTTQKSIF</sequence>
<dbReference type="Pfam" id="PF00651">
    <property type="entry name" value="BTB"/>
    <property type="match status" value="1"/>
</dbReference>
<dbReference type="CDD" id="cd18186">
    <property type="entry name" value="BTB_POZ_ZBTB_KLHL-like"/>
    <property type="match status" value="1"/>
</dbReference>
<dbReference type="SMART" id="SM00225">
    <property type="entry name" value="BTB"/>
    <property type="match status" value="1"/>
</dbReference>
<dbReference type="EMBL" id="BTSX01000005">
    <property type="protein sequence ID" value="GMT01194.1"/>
    <property type="molecule type" value="Genomic_DNA"/>
</dbReference>
<dbReference type="PANTHER" id="PTHR47022:SF1">
    <property type="entry name" value="BTB AND MATH DOMAIN-CONTAINING PROTEIN 36-RELATED"/>
    <property type="match status" value="1"/>
</dbReference>
<keyword evidence="3" id="KW-1185">Reference proteome</keyword>